<name>A0A7S1I7E4_9EUGL</name>
<accession>A0A7S1I7E4</accession>
<sequence length="104" mass="11558">MTTRLCPQQSADGAPARAHKSTQAHARPYRDVIPTGQWREVLHKWVGLPRKWDPPPAPLSPIRSVFLTRSSNVSMQTLGSEDSFPLDLAGRTHTRNHPAACTHT</sequence>
<evidence type="ECO:0000313" key="2">
    <source>
        <dbReference type="EMBL" id="CAD9003394.1"/>
    </source>
</evidence>
<reference evidence="2" key="1">
    <citation type="submission" date="2021-01" db="EMBL/GenBank/DDBJ databases">
        <authorList>
            <person name="Corre E."/>
            <person name="Pelletier E."/>
            <person name="Niang G."/>
            <person name="Scheremetjew M."/>
            <person name="Finn R."/>
            <person name="Kale V."/>
            <person name="Holt S."/>
            <person name="Cochrane G."/>
            <person name="Meng A."/>
            <person name="Brown T."/>
            <person name="Cohen L."/>
        </authorList>
    </citation>
    <scope>NUCLEOTIDE SEQUENCE</scope>
    <source>
        <strain evidence="2">NIES-381</strain>
    </source>
</reference>
<evidence type="ECO:0000256" key="1">
    <source>
        <dbReference type="SAM" id="MobiDB-lite"/>
    </source>
</evidence>
<proteinExistence type="predicted"/>
<protein>
    <submittedName>
        <fullName evidence="2">Uncharacterized protein</fullName>
    </submittedName>
</protein>
<gene>
    <name evidence="2" type="ORF">EGYM00392_LOCUS14478</name>
</gene>
<organism evidence="2">
    <name type="scientific">Eutreptiella gymnastica</name>
    <dbReference type="NCBI Taxonomy" id="73025"/>
    <lineage>
        <taxon>Eukaryota</taxon>
        <taxon>Discoba</taxon>
        <taxon>Euglenozoa</taxon>
        <taxon>Euglenida</taxon>
        <taxon>Spirocuta</taxon>
        <taxon>Euglenophyceae</taxon>
        <taxon>Eutreptiales</taxon>
        <taxon>Eutreptiaceae</taxon>
        <taxon>Eutreptiella</taxon>
    </lineage>
</organism>
<dbReference type="AlphaFoldDB" id="A0A7S1I7E4"/>
<dbReference type="EMBL" id="HBGA01039955">
    <property type="protein sequence ID" value="CAD9003394.1"/>
    <property type="molecule type" value="Transcribed_RNA"/>
</dbReference>
<feature type="compositionally biased region" description="Polar residues" evidence="1">
    <location>
        <begin position="1"/>
        <end position="11"/>
    </location>
</feature>
<feature type="region of interest" description="Disordered" evidence="1">
    <location>
        <begin position="78"/>
        <end position="104"/>
    </location>
</feature>
<feature type="region of interest" description="Disordered" evidence="1">
    <location>
        <begin position="1"/>
        <end position="28"/>
    </location>
</feature>